<dbReference type="STRING" id="1165861.A0A0L0V1Z6"/>
<keyword evidence="3" id="KW-1185">Reference proteome</keyword>
<dbReference type="AlphaFoldDB" id="A0A0L0V1Z6"/>
<keyword evidence="1" id="KW-1133">Transmembrane helix</keyword>
<dbReference type="OrthoDB" id="446723at2759"/>
<evidence type="ECO:0000313" key="3">
    <source>
        <dbReference type="Proteomes" id="UP000054564"/>
    </source>
</evidence>
<sequence length="132" mass="15035">MGFLFNCHRWLLCFPVAYVVFILSLGIPYIQRGAIYLHWVRFPIQANFDAPEFYGIAPGQVRNFQLTTPDGAKIGVWHALPEAVYVRHFQQSANSSASFLQSYTGPIPMSVFEGALRWDEVTYESKNGFPLE</sequence>
<evidence type="ECO:0000313" key="2">
    <source>
        <dbReference type="EMBL" id="KNE93322.1"/>
    </source>
</evidence>
<comment type="caution">
    <text evidence="2">The sequence shown here is derived from an EMBL/GenBank/DDBJ whole genome shotgun (WGS) entry which is preliminary data.</text>
</comment>
<evidence type="ECO:0000256" key="1">
    <source>
        <dbReference type="SAM" id="Phobius"/>
    </source>
</evidence>
<dbReference type="EMBL" id="AJIL01000139">
    <property type="protein sequence ID" value="KNE93322.1"/>
    <property type="molecule type" value="Genomic_DNA"/>
</dbReference>
<dbReference type="Proteomes" id="UP000054564">
    <property type="component" value="Unassembled WGS sequence"/>
</dbReference>
<name>A0A0L0V1Z6_9BASI</name>
<reference evidence="3" key="1">
    <citation type="submission" date="2014-03" db="EMBL/GenBank/DDBJ databases">
        <title>The Genome Sequence of Puccinia striiformis f. sp. tritici PST-78.</title>
        <authorList>
            <consortium name="The Broad Institute Genome Sequencing Platform"/>
            <person name="Cuomo C."/>
            <person name="Hulbert S."/>
            <person name="Chen X."/>
            <person name="Walker B."/>
            <person name="Young S.K."/>
            <person name="Zeng Q."/>
            <person name="Gargeya S."/>
            <person name="Fitzgerald M."/>
            <person name="Haas B."/>
            <person name="Abouelleil A."/>
            <person name="Alvarado L."/>
            <person name="Arachchi H.M."/>
            <person name="Berlin A.M."/>
            <person name="Chapman S.B."/>
            <person name="Goldberg J."/>
            <person name="Griggs A."/>
            <person name="Gujja S."/>
            <person name="Hansen M."/>
            <person name="Howarth C."/>
            <person name="Imamovic A."/>
            <person name="Larimer J."/>
            <person name="McCowan C."/>
            <person name="Montmayeur A."/>
            <person name="Murphy C."/>
            <person name="Neiman D."/>
            <person name="Pearson M."/>
            <person name="Priest M."/>
            <person name="Roberts A."/>
            <person name="Saif S."/>
            <person name="Shea T."/>
            <person name="Sisk P."/>
            <person name="Sykes S."/>
            <person name="Wortman J."/>
            <person name="Nusbaum C."/>
            <person name="Birren B."/>
        </authorList>
    </citation>
    <scope>NUCLEOTIDE SEQUENCE [LARGE SCALE GENOMIC DNA]</scope>
    <source>
        <strain evidence="3">race PST-78</strain>
    </source>
</reference>
<organism evidence="2 3">
    <name type="scientific">Puccinia striiformis f. sp. tritici PST-78</name>
    <dbReference type="NCBI Taxonomy" id="1165861"/>
    <lineage>
        <taxon>Eukaryota</taxon>
        <taxon>Fungi</taxon>
        <taxon>Dikarya</taxon>
        <taxon>Basidiomycota</taxon>
        <taxon>Pucciniomycotina</taxon>
        <taxon>Pucciniomycetes</taxon>
        <taxon>Pucciniales</taxon>
        <taxon>Pucciniaceae</taxon>
        <taxon>Puccinia</taxon>
    </lineage>
</organism>
<keyword evidence="1" id="KW-0472">Membrane</keyword>
<protein>
    <submittedName>
        <fullName evidence="2">Uncharacterized protein</fullName>
    </submittedName>
</protein>
<accession>A0A0L0V1Z6</accession>
<keyword evidence="1" id="KW-0812">Transmembrane</keyword>
<gene>
    <name evidence="2" type="ORF">PSTG_13264</name>
</gene>
<proteinExistence type="predicted"/>
<feature type="transmembrane region" description="Helical" evidence="1">
    <location>
        <begin position="12"/>
        <end position="30"/>
    </location>
</feature>